<reference evidence="2" key="1">
    <citation type="journal article" date="2020" name="Stud. Mycol.">
        <title>101 Dothideomycetes genomes: a test case for predicting lifestyles and emergence of pathogens.</title>
        <authorList>
            <person name="Haridas S."/>
            <person name="Albert R."/>
            <person name="Binder M."/>
            <person name="Bloem J."/>
            <person name="Labutti K."/>
            <person name="Salamov A."/>
            <person name="Andreopoulos B."/>
            <person name="Baker S."/>
            <person name="Barry K."/>
            <person name="Bills G."/>
            <person name="Bluhm B."/>
            <person name="Cannon C."/>
            <person name="Castanera R."/>
            <person name="Culley D."/>
            <person name="Daum C."/>
            <person name="Ezra D."/>
            <person name="Gonzalez J."/>
            <person name="Henrissat B."/>
            <person name="Kuo A."/>
            <person name="Liang C."/>
            <person name="Lipzen A."/>
            <person name="Lutzoni F."/>
            <person name="Magnuson J."/>
            <person name="Mondo S."/>
            <person name="Nolan M."/>
            <person name="Ohm R."/>
            <person name="Pangilinan J."/>
            <person name="Park H.-J."/>
            <person name="Ramirez L."/>
            <person name="Alfaro M."/>
            <person name="Sun H."/>
            <person name="Tritt A."/>
            <person name="Yoshinaga Y."/>
            <person name="Zwiers L.-H."/>
            <person name="Turgeon B."/>
            <person name="Goodwin S."/>
            <person name="Spatafora J."/>
            <person name="Crous P."/>
            <person name="Grigoriev I."/>
        </authorList>
    </citation>
    <scope>NUCLEOTIDE SEQUENCE</scope>
    <source>
        <strain evidence="2">CBS 119687</strain>
    </source>
</reference>
<gene>
    <name evidence="2" type="ORF">P153DRAFT_385689</name>
</gene>
<evidence type="ECO:0000313" key="2">
    <source>
        <dbReference type="EMBL" id="KAF2129482.1"/>
    </source>
</evidence>
<dbReference type="AlphaFoldDB" id="A0A6A6AC61"/>
<protein>
    <submittedName>
        <fullName evidence="2">Uncharacterized protein</fullName>
    </submittedName>
</protein>
<name>A0A6A6AC61_9PLEO</name>
<feature type="region of interest" description="Disordered" evidence="1">
    <location>
        <begin position="1"/>
        <end position="187"/>
    </location>
</feature>
<evidence type="ECO:0000256" key="1">
    <source>
        <dbReference type="SAM" id="MobiDB-lite"/>
    </source>
</evidence>
<feature type="compositionally biased region" description="Polar residues" evidence="1">
    <location>
        <begin position="165"/>
        <end position="179"/>
    </location>
</feature>
<feature type="compositionally biased region" description="Low complexity" evidence="1">
    <location>
        <begin position="110"/>
        <end position="123"/>
    </location>
</feature>
<evidence type="ECO:0000313" key="3">
    <source>
        <dbReference type="Proteomes" id="UP000799771"/>
    </source>
</evidence>
<dbReference type="EMBL" id="ML977506">
    <property type="protein sequence ID" value="KAF2129482.1"/>
    <property type="molecule type" value="Genomic_DNA"/>
</dbReference>
<dbReference type="Proteomes" id="UP000799771">
    <property type="component" value="Unassembled WGS sequence"/>
</dbReference>
<keyword evidence="3" id="KW-1185">Reference proteome</keyword>
<feature type="compositionally biased region" description="Polar residues" evidence="1">
    <location>
        <begin position="146"/>
        <end position="156"/>
    </location>
</feature>
<organism evidence="2 3">
    <name type="scientific">Dothidotthia symphoricarpi CBS 119687</name>
    <dbReference type="NCBI Taxonomy" id="1392245"/>
    <lineage>
        <taxon>Eukaryota</taxon>
        <taxon>Fungi</taxon>
        <taxon>Dikarya</taxon>
        <taxon>Ascomycota</taxon>
        <taxon>Pezizomycotina</taxon>
        <taxon>Dothideomycetes</taxon>
        <taxon>Pleosporomycetidae</taxon>
        <taxon>Pleosporales</taxon>
        <taxon>Dothidotthiaceae</taxon>
        <taxon>Dothidotthia</taxon>
    </lineage>
</organism>
<dbReference type="RefSeq" id="XP_033523871.1">
    <property type="nucleotide sequence ID" value="XM_033670455.1"/>
</dbReference>
<sequence length="227" mass="25395">MESRPLSMPDASSFIKPCASPKTHSCIPNDSRPPYPTQGPTRFEGQLHGEQHESESPWGPHTHIRQPSAEDFIHPVRSQLRTSSDESLPDKTLPVLEPVLHHHKNPILDPSVSSPTNSHNSTPSPTPKAAHHSHHSSSAKPCPPLNTDQFSTSPLETSPPVPLTANDSVPSRETTNQRVPSMRSDLFSPVLGGFRRVSSARREETRRERVKEFWRETKGCLWFRRHG</sequence>
<proteinExistence type="predicted"/>
<feature type="compositionally biased region" description="Basic and acidic residues" evidence="1">
    <location>
        <begin position="45"/>
        <end position="55"/>
    </location>
</feature>
<accession>A0A6A6AC61</accession>
<dbReference type="GeneID" id="54410887"/>